<name>A0ACC1P331_9PEZI</name>
<reference evidence="1" key="1">
    <citation type="submission" date="2022-10" db="EMBL/GenBank/DDBJ databases">
        <title>Genome Sequence of Xylaria curta.</title>
        <authorList>
            <person name="Buettner E."/>
        </authorList>
    </citation>
    <scope>NUCLEOTIDE SEQUENCE</scope>
    <source>
        <strain evidence="1">Babe10</strain>
    </source>
</reference>
<sequence>MESRLRETELALFYALSELHEGAIEHRAYAGLSIPAVGLSSPQNKSDMMEKWANLPLGDRTQVKEWFLNQRAEGSSSPAAQVNVQSRAQTYPVVTPTPRSGDRTPESHPQRQVSAFPRPPVVVECRPQSQELDTFVTTTTGPPSTPMAPVSDLNAPADGSGLSARVQTIVESHRRLYF</sequence>
<evidence type="ECO:0000313" key="2">
    <source>
        <dbReference type="Proteomes" id="UP001143856"/>
    </source>
</evidence>
<protein>
    <submittedName>
        <fullName evidence="1">Uncharacterized protein</fullName>
    </submittedName>
</protein>
<evidence type="ECO:0000313" key="1">
    <source>
        <dbReference type="EMBL" id="KAJ2985226.1"/>
    </source>
</evidence>
<accession>A0ACC1P331</accession>
<dbReference type="Proteomes" id="UP001143856">
    <property type="component" value="Unassembled WGS sequence"/>
</dbReference>
<comment type="caution">
    <text evidence="1">The sequence shown here is derived from an EMBL/GenBank/DDBJ whole genome shotgun (WGS) entry which is preliminary data.</text>
</comment>
<proteinExistence type="predicted"/>
<gene>
    <name evidence="1" type="ORF">NUW58_g5649</name>
</gene>
<organism evidence="1 2">
    <name type="scientific">Xylaria curta</name>
    <dbReference type="NCBI Taxonomy" id="42375"/>
    <lineage>
        <taxon>Eukaryota</taxon>
        <taxon>Fungi</taxon>
        <taxon>Dikarya</taxon>
        <taxon>Ascomycota</taxon>
        <taxon>Pezizomycotina</taxon>
        <taxon>Sordariomycetes</taxon>
        <taxon>Xylariomycetidae</taxon>
        <taxon>Xylariales</taxon>
        <taxon>Xylariaceae</taxon>
        <taxon>Xylaria</taxon>
    </lineage>
</organism>
<dbReference type="EMBL" id="JAPDGR010001140">
    <property type="protein sequence ID" value="KAJ2985226.1"/>
    <property type="molecule type" value="Genomic_DNA"/>
</dbReference>
<keyword evidence="2" id="KW-1185">Reference proteome</keyword>